<feature type="region of interest" description="Disordered" evidence="7">
    <location>
        <begin position="106"/>
        <end position="156"/>
    </location>
</feature>
<dbReference type="CDD" id="cd01612">
    <property type="entry name" value="Ubl_ATG12"/>
    <property type="match status" value="1"/>
</dbReference>
<keyword evidence="5 6" id="KW-0072">Autophagy</keyword>
<keyword evidence="3 6" id="KW-1017">Isopeptide bond</keyword>
<evidence type="ECO:0000256" key="3">
    <source>
        <dbReference type="ARBA" id="ARBA00022499"/>
    </source>
</evidence>
<feature type="compositionally biased region" description="Low complexity" evidence="7">
    <location>
        <begin position="1"/>
        <end position="18"/>
    </location>
</feature>
<evidence type="ECO:0000256" key="5">
    <source>
        <dbReference type="ARBA" id="ARBA00023006"/>
    </source>
</evidence>
<comment type="caution">
    <text evidence="8">The sequence shown here is derived from an EMBL/GenBank/DDBJ whole genome shotgun (WGS) entry which is preliminary data.</text>
</comment>
<dbReference type="STRING" id="331657.A0A4U0XCI6"/>
<evidence type="ECO:0000256" key="2">
    <source>
        <dbReference type="ARBA" id="ARBA00015875"/>
    </source>
</evidence>
<protein>
    <recommendedName>
        <fullName evidence="2 6">Ubiquitin-like protein ATG12</fullName>
    </recommendedName>
</protein>
<dbReference type="GO" id="GO:0019776">
    <property type="term" value="F:Atg8-family ligase activity"/>
    <property type="evidence" value="ECO:0007669"/>
    <property type="project" value="TreeGrafter"/>
</dbReference>
<comment type="similarity">
    <text evidence="1 6">Belongs to the ATG12 family.</text>
</comment>
<dbReference type="GO" id="GO:0034274">
    <property type="term" value="C:Atg12-Atg5-Atg16 complex"/>
    <property type="evidence" value="ECO:0007669"/>
    <property type="project" value="TreeGrafter"/>
</dbReference>
<dbReference type="Pfam" id="PF04110">
    <property type="entry name" value="APG12"/>
    <property type="match status" value="2"/>
</dbReference>
<proteinExistence type="inferred from homology"/>
<dbReference type="GO" id="GO:0000045">
    <property type="term" value="P:autophagosome assembly"/>
    <property type="evidence" value="ECO:0007669"/>
    <property type="project" value="InterPro"/>
</dbReference>
<dbReference type="InterPro" id="IPR029071">
    <property type="entry name" value="Ubiquitin-like_domsf"/>
</dbReference>
<evidence type="ECO:0000256" key="6">
    <source>
        <dbReference type="RuleBase" id="RU361201"/>
    </source>
</evidence>
<organism evidence="8 9">
    <name type="scientific">Cryomyces minteri</name>
    <dbReference type="NCBI Taxonomy" id="331657"/>
    <lineage>
        <taxon>Eukaryota</taxon>
        <taxon>Fungi</taxon>
        <taxon>Dikarya</taxon>
        <taxon>Ascomycota</taxon>
        <taxon>Pezizomycotina</taxon>
        <taxon>Dothideomycetes</taxon>
        <taxon>Dothideomycetes incertae sedis</taxon>
        <taxon>Cryomyces</taxon>
    </lineage>
</organism>
<feature type="compositionally biased region" description="Low complexity" evidence="7">
    <location>
        <begin position="113"/>
        <end position="137"/>
    </location>
</feature>
<dbReference type="GO" id="GO:0061723">
    <property type="term" value="P:glycophagy"/>
    <property type="evidence" value="ECO:0007669"/>
    <property type="project" value="TreeGrafter"/>
</dbReference>
<dbReference type="Proteomes" id="UP000308768">
    <property type="component" value="Unassembled WGS sequence"/>
</dbReference>
<accession>A0A4U0XCI6</accession>
<dbReference type="PANTHER" id="PTHR13385">
    <property type="entry name" value="AUTOPHAGY PROTEIN 12"/>
    <property type="match status" value="1"/>
</dbReference>
<dbReference type="GO" id="GO:0097352">
    <property type="term" value="P:autophagosome maturation"/>
    <property type="evidence" value="ECO:0007669"/>
    <property type="project" value="TreeGrafter"/>
</dbReference>
<sequence length="206" mass="21592">MSTTFSSPHSSSSPSDGPIPDDPHTAADLPLPMTASVILEHLPRDAQTALEKAGELGRPDRIEEPVTIRLQPIASAPALRQRVFKISSSQRFEAVIKFLRRKLAGPAPASTDPSAAQPNASAPASVSTASPSTTAATSKRKDKEEGESAGQGGSAAAAALREHESVFCYINNVFAPSPDENVGNLWRCFRSGDELVVGYAVAPAFG</sequence>
<evidence type="ECO:0000256" key="4">
    <source>
        <dbReference type="ARBA" id="ARBA00022786"/>
    </source>
</evidence>
<dbReference type="OrthoDB" id="10003551at2759"/>
<evidence type="ECO:0000313" key="9">
    <source>
        <dbReference type="Proteomes" id="UP000308768"/>
    </source>
</evidence>
<keyword evidence="4 6" id="KW-0833">Ubl conjugation pathway</keyword>
<dbReference type="GO" id="GO:0034045">
    <property type="term" value="C:phagophore assembly site membrane"/>
    <property type="evidence" value="ECO:0007669"/>
    <property type="project" value="UniProtKB-SubCell"/>
</dbReference>
<feature type="region of interest" description="Disordered" evidence="7">
    <location>
        <begin position="1"/>
        <end position="32"/>
    </location>
</feature>
<comment type="subunit">
    <text evidence="6">Forms a conjugate with ATG5.</text>
</comment>
<dbReference type="PANTHER" id="PTHR13385:SF0">
    <property type="entry name" value="UBIQUITIN-LIKE PROTEIN ATG12"/>
    <property type="match status" value="1"/>
</dbReference>
<dbReference type="Gene3D" id="3.10.20.90">
    <property type="entry name" value="Phosphatidylinositol 3-kinase Catalytic Subunit, Chain A, domain 1"/>
    <property type="match status" value="1"/>
</dbReference>
<keyword evidence="6" id="KW-0472">Membrane</keyword>
<dbReference type="GO" id="GO:0000422">
    <property type="term" value="P:autophagy of mitochondrion"/>
    <property type="evidence" value="ECO:0007669"/>
    <property type="project" value="TreeGrafter"/>
</dbReference>
<comment type="subcellular location">
    <subcellularLocation>
        <location evidence="6">Preautophagosomal structure membrane</location>
        <topology evidence="6">Peripheral membrane protein</topology>
    </subcellularLocation>
</comment>
<keyword evidence="9" id="KW-1185">Reference proteome</keyword>
<keyword evidence="6" id="KW-0653">Protein transport</keyword>
<dbReference type="GO" id="GO:0034727">
    <property type="term" value="P:piecemeal microautophagy of the nucleus"/>
    <property type="evidence" value="ECO:0007669"/>
    <property type="project" value="TreeGrafter"/>
</dbReference>
<reference evidence="8 9" key="1">
    <citation type="submission" date="2017-03" db="EMBL/GenBank/DDBJ databases">
        <title>Genomes of endolithic fungi from Antarctica.</title>
        <authorList>
            <person name="Coleine C."/>
            <person name="Masonjones S."/>
            <person name="Stajich J.E."/>
        </authorList>
    </citation>
    <scope>NUCLEOTIDE SEQUENCE [LARGE SCALE GENOMIC DNA]</scope>
    <source>
        <strain evidence="8 9">CCFEE 5187</strain>
    </source>
</reference>
<dbReference type="InterPro" id="IPR007242">
    <property type="entry name" value="Atg12"/>
</dbReference>
<dbReference type="SUPFAM" id="SSF54236">
    <property type="entry name" value="Ubiquitin-like"/>
    <property type="match status" value="2"/>
</dbReference>
<dbReference type="AlphaFoldDB" id="A0A4U0XCI6"/>
<evidence type="ECO:0000313" key="8">
    <source>
        <dbReference type="EMBL" id="TKA73617.1"/>
    </source>
</evidence>
<comment type="function">
    <text evidence="6">Ubiquitin-like protein involved in cytoplasm to vacuole transport (Cvt), autophagy vesicles formation, mitophagy, and nucleophagy.</text>
</comment>
<keyword evidence="6" id="KW-0813">Transport</keyword>
<dbReference type="EMBL" id="NAJN01000418">
    <property type="protein sequence ID" value="TKA73617.1"/>
    <property type="molecule type" value="Genomic_DNA"/>
</dbReference>
<gene>
    <name evidence="8" type="ORF">B0A49_02749</name>
</gene>
<dbReference type="GO" id="GO:0015031">
    <property type="term" value="P:protein transport"/>
    <property type="evidence" value="ECO:0007669"/>
    <property type="project" value="UniProtKB-KW"/>
</dbReference>
<dbReference type="GO" id="GO:0000421">
    <property type="term" value="C:autophagosome membrane"/>
    <property type="evidence" value="ECO:0007669"/>
    <property type="project" value="TreeGrafter"/>
</dbReference>
<evidence type="ECO:0000256" key="7">
    <source>
        <dbReference type="SAM" id="MobiDB-lite"/>
    </source>
</evidence>
<evidence type="ECO:0000256" key="1">
    <source>
        <dbReference type="ARBA" id="ARBA00007778"/>
    </source>
</evidence>
<name>A0A4U0XCI6_9PEZI</name>